<dbReference type="Gene3D" id="3.40.47.10">
    <property type="match status" value="2"/>
</dbReference>
<dbReference type="Gene3D" id="3.40.50.720">
    <property type="entry name" value="NAD(P)-binding Rossmann-like Domain"/>
    <property type="match status" value="1"/>
</dbReference>
<dbReference type="InterPro" id="IPR036291">
    <property type="entry name" value="NAD(P)-bd_dom_sf"/>
</dbReference>
<dbReference type="PANTHER" id="PTHR43775:SF37">
    <property type="entry name" value="SI:DKEY-61P9.11"/>
    <property type="match status" value="1"/>
</dbReference>
<dbReference type="PANTHER" id="PTHR43775">
    <property type="entry name" value="FATTY ACID SYNTHASE"/>
    <property type="match status" value="1"/>
</dbReference>
<dbReference type="Gene3D" id="1.10.1240.100">
    <property type="match status" value="2"/>
</dbReference>
<evidence type="ECO:0000259" key="5">
    <source>
        <dbReference type="PROSITE" id="PS50075"/>
    </source>
</evidence>
<keyword evidence="3" id="KW-0808">Transferase</keyword>
<dbReference type="InterPro" id="IPR013968">
    <property type="entry name" value="PKS_KR"/>
</dbReference>
<proteinExistence type="predicted"/>
<dbReference type="SMART" id="SM00823">
    <property type="entry name" value="PKS_PP"/>
    <property type="match status" value="2"/>
</dbReference>
<dbReference type="SUPFAM" id="SSF53901">
    <property type="entry name" value="Thiolase-like"/>
    <property type="match status" value="2"/>
</dbReference>
<gene>
    <name evidence="7" type="ORF">ACFFH7_42555</name>
</gene>
<dbReference type="SMART" id="SM00822">
    <property type="entry name" value="PKS_KR"/>
    <property type="match status" value="1"/>
</dbReference>
<keyword evidence="1" id="KW-0596">Phosphopantetheine</keyword>
<feature type="region of interest" description="Disordered" evidence="4">
    <location>
        <begin position="1123"/>
        <end position="1171"/>
    </location>
</feature>
<dbReference type="InterPro" id="IPR020806">
    <property type="entry name" value="PKS_PP-bd"/>
</dbReference>
<evidence type="ECO:0000259" key="6">
    <source>
        <dbReference type="PROSITE" id="PS52004"/>
    </source>
</evidence>
<evidence type="ECO:0000256" key="3">
    <source>
        <dbReference type="ARBA" id="ARBA00022679"/>
    </source>
</evidence>
<dbReference type="Pfam" id="PF00109">
    <property type="entry name" value="ketoacyl-synt"/>
    <property type="match status" value="2"/>
</dbReference>
<protein>
    <submittedName>
        <fullName evidence="7">SDR family NAD(P)-dependent oxidoreductase</fullName>
    </submittedName>
</protein>
<dbReference type="InterPro" id="IPR009081">
    <property type="entry name" value="PP-bd_ACP"/>
</dbReference>
<evidence type="ECO:0000256" key="2">
    <source>
        <dbReference type="ARBA" id="ARBA00022553"/>
    </source>
</evidence>
<dbReference type="SUPFAM" id="SSF51735">
    <property type="entry name" value="NAD(P)-binding Rossmann-fold domains"/>
    <property type="match status" value="1"/>
</dbReference>
<evidence type="ECO:0000313" key="7">
    <source>
        <dbReference type="EMBL" id="MFC0548251.1"/>
    </source>
</evidence>
<organism evidence="7 8">
    <name type="scientific">Kutzneria chonburiensis</name>
    <dbReference type="NCBI Taxonomy" id="1483604"/>
    <lineage>
        <taxon>Bacteria</taxon>
        <taxon>Bacillati</taxon>
        <taxon>Actinomycetota</taxon>
        <taxon>Actinomycetes</taxon>
        <taxon>Pseudonocardiales</taxon>
        <taxon>Pseudonocardiaceae</taxon>
        <taxon>Kutzneria</taxon>
    </lineage>
</organism>
<feature type="domain" description="Ketosynthase family 3 (KS3)" evidence="6">
    <location>
        <begin position="1198"/>
        <end position="1623"/>
    </location>
</feature>
<keyword evidence="8" id="KW-1185">Reference proteome</keyword>
<keyword evidence="2" id="KW-0597">Phosphoprotein</keyword>
<feature type="domain" description="Carrier" evidence="5">
    <location>
        <begin position="1806"/>
        <end position="1885"/>
    </location>
</feature>
<dbReference type="InterPro" id="IPR006162">
    <property type="entry name" value="Ppantetheine_attach_site"/>
</dbReference>
<dbReference type="InterPro" id="IPR016039">
    <property type="entry name" value="Thiolase-like"/>
</dbReference>
<dbReference type="Gene3D" id="1.10.1200.10">
    <property type="entry name" value="ACP-like"/>
    <property type="match status" value="2"/>
</dbReference>
<dbReference type="InterPro" id="IPR057326">
    <property type="entry name" value="KR_dom"/>
</dbReference>
<dbReference type="InterPro" id="IPR050091">
    <property type="entry name" value="PKS_NRPS_Biosynth_Enz"/>
</dbReference>
<dbReference type="InterPro" id="IPR032821">
    <property type="entry name" value="PKS_assoc"/>
</dbReference>
<dbReference type="InterPro" id="IPR018201">
    <property type="entry name" value="Ketoacyl_synth_AS"/>
</dbReference>
<dbReference type="InterPro" id="IPR014030">
    <property type="entry name" value="Ketoacyl_synth_N"/>
</dbReference>
<dbReference type="SMART" id="SM00825">
    <property type="entry name" value="PKS_KS"/>
    <property type="match status" value="2"/>
</dbReference>
<evidence type="ECO:0000256" key="1">
    <source>
        <dbReference type="ARBA" id="ARBA00022450"/>
    </source>
</evidence>
<dbReference type="Pfam" id="PF00550">
    <property type="entry name" value="PP-binding"/>
    <property type="match status" value="2"/>
</dbReference>
<dbReference type="Pfam" id="PF16197">
    <property type="entry name" value="KAsynt_C_assoc"/>
    <property type="match status" value="2"/>
</dbReference>
<dbReference type="InterPro" id="IPR014031">
    <property type="entry name" value="Ketoacyl_synth_C"/>
</dbReference>
<name>A0ABV6N8F0_9PSEU</name>
<accession>A0ABV6N8F0</accession>
<sequence>MDAREILNRVRSGELDLGSASAQLRGTETEAPTREPIAVIGCSARFPGAEDAEQFWNLLLDGADLVTEVPADRWSASSYFDADPAAAGKSTSKWGAFVSDADAFDADFFRMTPREAELTDPQARLFLQESWRALENAGLAPATLAGARCGVYAGVMLNDYLQRIERGSEHSRLPQVMQGNSNSMLAARLAYELDLRGPTATVDTACSSSLVALHLACQSLWLGEADLMVAGGVTLYLTELPYVYMSKAGMLSAHGQERAFDAAADGIVPGEGCAVVVLKPLAKALADGDPVQAIIRATGINSDGRTNGITAPSGRSQAALISDTYQRFGIDPSTVDYVECHGTGTPLGDPIEVAALNEVFAPAGLAAGSVPIGSVKTNVGHTSAAAGLAGLIKAIGVVSTGDVPPTLHLTSPNPRIPFAEGPFTPVTSRRRLPATGRQRRAAVSAFGFSGTNAHVVVEAPPARPASPRQTGPFVVALSGRRPDRIAAIARDLRRWLDGAGATSSVADVAYTLAVARSHYQHRAALVVSDLAELRAGLDRLIAGSPVEESHDVARQYLSGAQVDWASVFADGGFRRLAMPGYVFAKDRHFVSVAPQATPDIDALDLNRPVWVPASPSSEAFEAGMVRIFDPSGELTGLGVESDHPDTLVLRFDQGTVAEAFELAAAVLRAAPRDQLIRVVAVSTDLPNAFAGNAFIRSLAQENPRVSGASLLVDSGPAGLAQLRAELSVRSSGLLDLRGGGRSSLVLESFRPAAPVSLRDGGVYLITGGMGGIGSVLAEHLVSQHNARVVLCGRSAVSLPDGPIRYVQADVSDPAQVSALVRSVLATEGSLHGVFHAAGVVRDAFLTRKRASDVEAVLAPKTSGVVALDAATADLPLDLFVLFSSVAAVTGNIGQTDYAFGNGFLDGFALQRAELVSAGRRHGVTLSVDWPLWDGTGMTVPEPVLRVVEEQVGMTPLPAPLALASLPHLLGAGAPVVSVFHGNRDTWHRHLTSHGLLTAEVDSPAAAQPDSPGGASTKADSPGGASLAAAQAGPLSGASPTTAPARTHSTSPSVTAAVLAAVASALGRSADELSLGTSLESLGLDSLMIRTLAAELSRRVAPVGPEELFGLRDLAELATLLAQRSAPSPAPHTPADAAPTAEPQPHLGTKNASPSAPRGATPEPSYRREGRVDLGGGVAVDKSGDVDNAVWEGELRGSAGDVAVIGVSGRYPGASDLDAFWRNLSGRADTVSELPTDRWADAGGVEARGHFLLGIDRFDPEFFGLSAHDAAMTDPQERLFLEVAWEALEDAGYAGDRLNELVAPDGEKRSLGVFVGVTSGDYQLLGAQQWAHGSRTMPAAHQWSVANRLSYLLDLRGPSQPVDTACSSSLVALHLAAESIRRGECAAALVGGVNLYLHPSRFRMLRQSGFLAEDGRCRSFGAGGTGFGPGEGAGAVLVKPLAQALKDGDNVLAVIKGSAVAHGGRTNGYTAPSPHAQARVIRQALTKAQVDPASVTVIEAHGTGTELGDPVELAGLMATYGSTRNAPRCSVGSVKSNIGHGESVAGLAALTKVLLQLKHRTLLPTLHAEEINPNLRLADTRFDLQREAAPWVPLLDDEGRQLPRRAGVSSFGAGGVNAHVVLEEFIDEQPKTTTDKPQLFVLSAPTKEHLKASAQRLAEWVRANADTIDLAAVARTLREGRAAKDCRLIVVASTAAELADGLLNAMIGERPRGEHALAAAPETAAFLAQLWNNGRLSQVGRLWLDGLDVPWRELDGSTGRLVSLPPSAFLDRPLWFNDRQPTETIPTTVVVERQPVVPTAVEKPVVAEANPVLERLLEFAEATAVGVTGPIDPARALPELGVDSINLMNLRFEIDDRYGLSIPLDELAERTVTELADTILAAAGGGDR</sequence>
<dbReference type="Proteomes" id="UP001589810">
    <property type="component" value="Unassembled WGS sequence"/>
</dbReference>
<feature type="domain" description="Carrier" evidence="5">
    <location>
        <begin position="1048"/>
        <end position="1124"/>
    </location>
</feature>
<dbReference type="PROSITE" id="PS00606">
    <property type="entry name" value="KS3_1"/>
    <property type="match status" value="2"/>
</dbReference>
<dbReference type="CDD" id="cd00833">
    <property type="entry name" value="PKS"/>
    <property type="match status" value="2"/>
</dbReference>
<dbReference type="InterPro" id="IPR036736">
    <property type="entry name" value="ACP-like_sf"/>
</dbReference>
<evidence type="ECO:0000313" key="8">
    <source>
        <dbReference type="Proteomes" id="UP001589810"/>
    </source>
</evidence>
<feature type="region of interest" description="Disordered" evidence="4">
    <location>
        <begin position="1003"/>
        <end position="1049"/>
    </location>
</feature>
<feature type="domain" description="Ketosynthase family 3 (KS3)" evidence="6">
    <location>
        <begin position="34"/>
        <end position="459"/>
    </location>
</feature>
<dbReference type="InterPro" id="IPR020841">
    <property type="entry name" value="PKS_Beta-ketoAc_synthase_dom"/>
</dbReference>
<dbReference type="CDD" id="cd08953">
    <property type="entry name" value="KR_2_SDR_x"/>
    <property type="match status" value="1"/>
</dbReference>
<dbReference type="Pfam" id="PF02801">
    <property type="entry name" value="Ketoacyl-synt_C"/>
    <property type="match status" value="2"/>
</dbReference>
<comment type="caution">
    <text evidence="7">The sequence shown here is derived from an EMBL/GenBank/DDBJ whole genome shotgun (WGS) entry which is preliminary data.</text>
</comment>
<feature type="compositionally biased region" description="Low complexity" evidence="4">
    <location>
        <begin position="1132"/>
        <end position="1144"/>
    </location>
</feature>
<evidence type="ECO:0000256" key="4">
    <source>
        <dbReference type="SAM" id="MobiDB-lite"/>
    </source>
</evidence>
<reference evidence="7 8" key="1">
    <citation type="submission" date="2024-09" db="EMBL/GenBank/DDBJ databases">
        <authorList>
            <person name="Sun Q."/>
            <person name="Mori K."/>
        </authorList>
    </citation>
    <scope>NUCLEOTIDE SEQUENCE [LARGE SCALE GENOMIC DNA]</scope>
    <source>
        <strain evidence="7 8">TBRC 1432</strain>
    </source>
</reference>
<dbReference type="EMBL" id="JBHLUD010000015">
    <property type="protein sequence ID" value="MFC0548251.1"/>
    <property type="molecule type" value="Genomic_DNA"/>
</dbReference>
<dbReference type="RefSeq" id="WP_379794596.1">
    <property type="nucleotide sequence ID" value="NZ_JBHLUD010000015.1"/>
</dbReference>
<feature type="compositionally biased region" description="Polar residues" evidence="4">
    <location>
        <begin position="1037"/>
        <end position="1047"/>
    </location>
</feature>
<dbReference type="PROSITE" id="PS50075">
    <property type="entry name" value="CARRIER"/>
    <property type="match status" value="2"/>
</dbReference>
<dbReference type="Pfam" id="PF08659">
    <property type="entry name" value="KR"/>
    <property type="match status" value="1"/>
</dbReference>
<dbReference type="SUPFAM" id="SSF47336">
    <property type="entry name" value="ACP-like"/>
    <property type="match status" value="2"/>
</dbReference>
<dbReference type="PROSITE" id="PS52004">
    <property type="entry name" value="KS3_2"/>
    <property type="match status" value="2"/>
</dbReference>
<dbReference type="PROSITE" id="PS00012">
    <property type="entry name" value="PHOSPHOPANTETHEINE"/>
    <property type="match status" value="1"/>
</dbReference>